<accession>A0A1C2HUV3</accession>
<sequence length="91" mass="9887">MLESIPLTGLKPVSSNLFYQSLAGAEPHDPITVTASRSATCSTPGQDVYIDRERQCIITRTSSGIYVSQQKGPEALDAQIALLERLSRLHS</sequence>
<dbReference type="STRING" id="930.GCA_002079865_00449"/>
<name>A0A1C2HUV3_ACITH</name>
<evidence type="ECO:0000313" key="1">
    <source>
        <dbReference type="EMBL" id="OCX67522.1"/>
    </source>
</evidence>
<protein>
    <submittedName>
        <fullName evidence="1">Uncharacterized protein</fullName>
    </submittedName>
</protein>
<evidence type="ECO:0000313" key="2">
    <source>
        <dbReference type="Proteomes" id="UP000094893"/>
    </source>
</evidence>
<dbReference type="Proteomes" id="UP000094893">
    <property type="component" value="Unassembled WGS sequence"/>
</dbReference>
<dbReference type="EMBL" id="LWSA01000348">
    <property type="protein sequence ID" value="OCX67522.1"/>
    <property type="molecule type" value="Genomic_DNA"/>
</dbReference>
<organism evidence="1 2">
    <name type="scientific">Acidithiobacillus thiooxidans</name>
    <name type="common">Thiobacillus thiooxidans</name>
    <dbReference type="NCBI Taxonomy" id="930"/>
    <lineage>
        <taxon>Bacteria</taxon>
        <taxon>Pseudomonadati</taxon>
        <taxon>Pseudomonadota</taxon>
        <taxon>Acidithiobacillia</taxon>
        <taxon>Acidithiobacillales</taxon>
        <taxon>Acidithiobacillaceae</taxon>
        <taxon>Acidithiobacillus</taxon>
    </lineage>
</organism>
<comment type="caution">
    <text evidence="1">The sequence shown here is derived from an EMBL/GenBank/DDBJ whole genome shotgun (WGS) entry which is preliminary data.</text>
</comment>
<gene>
    <name evidence="1" type="ORF">A6P07_20040</name>
</gene>
<dbReference type="RefSeq" id="WP_024894173.1">
    <property type="nucleotide sequence ID" value="NZ_JAWXYA010000001.1"/>
</dbReference>
<dbReference type="AlphaFoldDB" id="A0A1C2HUV3"/>
<reference evidence="1 2" key="1">
    <citation type="journal article" date="2016" name="Int. J. Mol. Sci.">
        <title>Comparative genomics of the extreme acidophile Acidithiobacillus thiooxidans reveals intraspecific divergence and niche adaptation.</title>
        <authorList>
            <person name="Zhang X."/>
            <person name="Feng X."/>
            <person name="Tao J."/>
            <person name="Ma L."/>
            <person name="Xiao Y."/>
            <person name="Liang Y."/>
            <person name="Liu X."/>
            <person name="Yin H."/>
        </authorList>
    </citation>
    <scope>NUCLEOTIDE SEQUENCE [LARGE SCALE GENOMIC DNA]</scope>
    <source>
        <strain evidence="1 2">A02</strain>
    </source>
</reference>
<dbReference type="GeneID" id="60696294"/>
<proteinExistence type="predicted"/>